<keyword evidence="2" id="KW-1185">Reference proteome</keyword>
<sequence>MEHRLLRRTGIDIRQDHRVLGRKARLQQRRLDKNEQLGDPDKAATAMLEIIECDTPPAGSDALKQVHDRLSAMKQKIDAWEFLTVSTDG</sequence>
<dbReference type="EMBL" id="JBHUJD010000009">
    <property type="protein sequence ID" value="MFD2310533.1"/>
    <property type="molecule type" value="Genomic_DNA"/>
</dbReference>
<organism evidence="1 2">
    <name type="scientific">Microbulbifer halophilus</name>
    <dbReference type="NCBI Taxonomy" id="453963"/>
    <lineage>
        <taxon>Bacteria</taxon>
        <taxon>Pseudomonadati</taxon>
        <taxon>Pseudomonadota</taxon>
        <taxon>Gammaproteobacteria</taxon>
        <taxon>Cellvibrionales</taxon>
        <taxon>Microbulbiferaceae</taxon>
        <taxon>Microbulbifer</taxon>
    </lineage>
</organism>
<dbReference type="Proteomes" id="UP001597425">
    <property type="component" value="Unassembled WGS sequence"/>
</dbReference>
<reference evidence="2" key="1">
    <citation type="journal article" date="2019" name="Int. J. Syst. Evol. Microbiol.">
        <title>The Global Catalogue of Microorganisms (GCM) 10K type strain sequencing project: providing services to taxonomists for standard genome sequencing and annotation.</title>
        <authorList>
            <consortium name="The Broad Institute Genomics Platform"/>
            <consortium name="The Broad Institute Genome Sequencing Center for Infectious Disease"/>
            <person name="Wu L."/>
            <person name="Ma J."/>
        </authorList>
    </citation>
    <scope>NUCLEOTIDE SEQUENCE [LARGE SCALE GENOMIC DNA]</scope>
    <source>
        <strain evidence="2">KCTC 12848</strain>
    </source>
</reference>
<gene>
    <name evidence="1" type="ORF">ACFSKX_08910</name>
</gene>
<dbReference type="RefSeq" id="WP_265722889.1">
    <property type="nucleotide sequence ID" value="NZ_JAPIVK010000031.1"/>
</dbReference>
<evidence type="ECO:0000313" key="1">
    <source>
        <dbReference type="EMBL" id="MFD2310533.1"/>
    </source>
</evidence>
<name>A0ABW5EE16_9GAMM</name>
<comment type="caution">
    <text evidence="1">The sequence shown here is derived from an EMBL/GenBank/DDBJ whole genome shotgun (WGS) entry which is preliminary data.</text>
</comment>
<proteinExistence type="predicted"/>
<accession>A0ABW5EE16</accession>
<protein>
    <submittedName>
        <fullName evidence="1">Uncharacterized protein</fullName>
    </submittedName>
</protein>
<evidence type="ECO:0000313" key="2">
    <source>
        <dbReference type="Proteomes" id="UP001597425"/>
    </source>
</evidence>